<dbReference type="GO" id="GO:0016791">
    <property type="term" value="F:phosphatase activity"/>
    <property type="evidence" value="ECO:0007669"/>
    <property type="project" value="TreeGrafter"/>
</dbReference>
<evidence type="ECO:0000313" key="2">
    <source>
        <dbReference type="EMBL" id="CAB4896364.1"/>
    </source>
</evidence>
<sequence>MSIVLLIRHAHSQANEKGILSGQLPGVFLSSRGESQAENLSKRLAGIRVKSIHISPMERCQQTIAPWLRDYAVTTPVKIVNDFIEVDYGTWSGRKLSTLSRQRLWKTVQSVPSQVQFPSGESMTNMSERTSRALASLVKTTGNGLSIVVSHGDVIKSLITHALGLHLDELQRFVVDPASITILDFGDAKPRLLAMNDSTSNLAEIGNFKHSKRLLVGGGAGMKVKS</sequence>
<dbReference type="InterPro" id="IPR022492">
    <property type="entry name" value="Phosphomutase_MSMEG4193_put"/>
</dbReference>
<dbReference type="SUPFAM" id="SSF53254">
    <property type="entry name" value="Phosphoglycerate mutase-like"/>
    <property type="match status" value="1"/>
</dbReference>
<dbReference type="Gene3D" id="3.40.50.1240">
    <property type="entry name" value="Phosphoglycerate mutase-like"/>
    <property type="match status" value="1"/>
</dbReference>
<dbReference type="PANTHER" id="PTHR48100:SF2">
    <property type="entry name" value="CONSERVED PROTEIN"/>
    <property type="match status" value="1"/>
</dbReference>
<evidence type="ECO:0000313" key="1">
    <source>
        <dbReference type="EMBL" id="CAB4779332.1"/>
    </source>
</evidence>
<dbReference type="Pfam" id="PF00300">
    <property type="entry name" value="His_Phos_1"/>
    <property type="match status" value="1"/>
</dbReference>
<protein>
    <submittedName>
        <fullName evidence="3">Unannotated protein</fullName>
    </submittedName>
</protein>
<dbReference type="PANTHER" id="PTHR48100">
    <property type="entry name" value="BROAD-SPECIFICITY PHOSPHATASE YOR283W-RELATED"/>
    <property type="match status" value="1"/>
</dbReference>
<dbReference type="InterPro" id="IPR013078">
    <property type="entry name" value="His_Pase_superF_clade-1"/>
</dbReference>
<gene>
    <name evidence="1" type="ORF">UFOPK2967_00169</name>
    <name evidence="2" type="ORF">UFOPK3587_00217</name>
    <name evidence="3" type="ORF">UFOPK3984_00147</name>
    <name evidence="4" type="ORF">UFOPK4114_00074</name>
</gene>
<evidence type="ECO:0000313" key="3">
    <source>
        <dbReference type="EMBL" id="CAB4977068.1"/>
    </source>
</evidence>
<name>A0A6J7MAI0_9ZZZZ</name>
<dbReference type="EMBL" id="CAFBPP010000001">
    <property type="protein sequence ID" value="CAB5007951.1"/>
    <property type="molecule type" value="Genomic_DNA"/>
</dbReference>
<proteinExistence type="predicted"/>
<dbReference type="AlphaFoldDB" id="A0A6J7MAI0"/>
<dbReference type="EMBL" id="CAFBMN010000005">
    <property type="protein sequence ID" value="CAB4896364.1"/>
    <property type="molecule type" value="Genomic_DNA"/>
</dbReference>
<dbReference type="InterPro" id="IPR029033">
    <property type="entry name" value="His_PPase_superfam"/>
</dbReference>
<dbReference type="GO" id="GO:0005737">
    <property type="term" value="C:cytoplasm"/>
    <property type="evidence" value="ECO:0007669"/>
    <property type="project" value="TreeGrafter"/>
</dbReference>
<dbReference type="InterPro" id="IPR050275">
    <property type="entry name" value="PGM_Phosphatase"/>
</dbReference>
<dbReference type="SMART" id="SM00855">
    <property type="entry name" value="PGAM"/>
    <property type="match status" value="1"/>
</dbReference>
<dbReference type="EMBL" id="CAFBOP010000003">
    <property type="protein sequence ID" value="CAB4977068.1"/>
    <property type="molecule type" value="Genomic_DNA"/>
</dbReference>
<dbReference type="NCBIfam" id="TIGR03848">
    <property type="entry name" value="MSMEG_4193"/>
    <property type="match status" value="1"/>
</dbReference>
<dbReference type="CDD" id="cd07067">
    <property type="entry name" value="HP_PGM_like"/>
    <property type="match status" value="1"/>
</dbReference>
<reference evidence="3" key="1">
    <citation type="submission" date="2020-05" db="EMBL/GenBank/DDBJ databases">
        <authorList>
            <person name="Chiriac C."/>
            <person name="Salcher M."/>
            <person name="Ghai R."/>
            <person name="Kavagutti S V."/>
        </authorList>
    </citation>
    <scope>NUCLEOTIDE SEQUENCE</scope>
</reference>
<evidence type="ECO:0000313" key="4">
    <source>
        <dbReference type="EMBL" id="CAB5007951.1"/>
    </source>
</evidence>
<accession>A0A6J7MAI0</accession>
<dbReference type="EMBL" id="CAFAAC010000004">
    <property type="protein sequence ID" value="CAB4779332.1"/>
    <property type="molecule type" value="Genomic_DNA"/>
</dbReference>
<organism evidence="3">
    <name type="scientific">freshwater metagenome</name>
    <dbReference type="NCBI Taxonomy" id="449393"/>
    <lineage>
        <taxon>unclassified sequences</taxon>
        <taxon>metagenomes</taxon>
        <taxon>ecological metagenomes</taxon>
    </lineage>
</organism>